<dbReference type="GO" id="GO:0005886">
    <property type="term" value="C:plasma membrane"/>
    <property type="evidence" value="ECO:0007669"/>
    <property type="project" value="TreeGrafter"/>
</dbReference>
<keyword evidence="5 6" id="KW-0472">Membrane</keyword>
<dbReference type="InterPro" id="IPR007267">
    <property type="entry name" value="GtrA_DPMS_TM"/>
</dbReference>
<name>A0A158EH15_9BURK</name>
<evidence type="ECO:0000313" key="8">
    <source>
        <dbReference type="EMBL" id="SAL06128.1"/>
    </source>
</evidence>
<feature type="domain" description="GtrA/DPMS transmembrane" evidence="7">
    <location>
        <begin position="28"/>
        <end position="144"/>
    </location>
</feature>
<feature type="transmembrane region" description="Helical" evidence="6">
    <location>
        <begin position="57"/>
        <end position="79"/>
    </location>
</feature>
<organism evidence="8 9">
    <name type="scientific">Caballeronia calidae</name>
    <dbReference type="NCBI Taxonomy" id="1777139"/>
    <lineage>
        <taxon>Bacteria</taxon>
        <taxon>Pseudomonadati</taxon>
        <taxon>Pseudomonadota</taxon>
        <taxon>Betaproteobacteria</taxon>
        <taxon>Burkholderiales</taxon>
        <taxon>Burkholderiaceae</taxon>
        <taxon>Caballeronia</taxon>
    </lineage>
</organism>
<proteinExistence type="inferred from homology"/>
<dbReference type="AlphaFoldDB" id="A0A158EH15"/>
<evidence type="ECO:0000256" key="4">
    <source>
        <dbReference type="ARBA" id="ARBA00022989"/>
    </source>
</evidence>
<evidence type="ECO:0000256" key="5">
    <source>
        <dbReference type="ARBA" id="ARBA00023136"/>
    </source>
</evidence>
<gene>
    <name evidence="8" type="ORF">AWB78_07892</name>
</gene>
<dbReference type="Pfam" id="PF04138">
    <property type="entry name" value="GtrA_DPMS_TM"/>
    <property type="match status" value="1"/>
</dbReference>
<dbReference type="PANTHER" id="PTHR38459:SF1">
    <property type="entry name" value="PROPHAGE BACTOPRENOL-LINKED GLUCOSE TRANSLOCASE HOMOLOG"/>
    <property type="match status" value="1"/>
</dbReference>
<keyword evidence="3 6" id="KW-0812">Transmembrane</keyword>
<dbReference type="EMBL" id="FCOX02000102">
    <property type="protein sequence ID" value="SAL06128.1"/>
    <property type="molecule type" value="Genomic_DNA"/>
</dbReference>
<feature type="transmembrane region" description="Helical" evidence="6">
    <location>
        <begin position="91"/>
        <end position="113"/>
    </location>
</feature>
<evidence type="ECO:0000259" key="7">
    <source>
        <dbReference type="Pfam" id="PF04138"/>
    </source>
</evidence>
<sequence length="150" mass="16647">MSFAAAGVRATIKRLLIANQQRDRKGVRYLLVGGLNTAFAYAVSVGLYYGLSRWLHVVTIGVIANIVCITEAFIAYKLLVFRSPGSWLREYVRCYVVYGGNALIGVVGLWLLVKVIGMRFWIAQGVLMVLGIAISYVGHNRFTFNKAQRG</sequence>
<dbReference type="GO" id="GO:0000271">
    <property type="term" value="P:polysaccharide biosynthetic process"/>
    <property type="evidence" value="ECO:0007669"/>
    <property type="project" value="InterPro"/>
</dbReference>
<keyword evidence="9" id="KW-1185">Reference proteome</keyword>
<dbReference type="InterPro" id="IPR051401">
    <property type="entry name" value="GtrA_CellWall_Glycosyl"/>
</dbReference>
<dbReference type="OrthoDB" id="9801620at2"/>
<evidence type="ECO:0000313" key="9">
    <source>
        <dbReference type="Proteomes" id="UP000071859"/>
    </source>
</evidence>
<feature type="transmembrane region" description="Helical" evidence="6">
    <location>
        <begin position="119"/>
        <end position="139"/>
    </location>
</feature>
<accession>A0A158EH15</accession>
<comment type="similarity">
    <text evidence="2">Belongs to the GtrA family.</text>
</comment>
<comment type="subcellular location">
    <subcellularLocation>
        <location evidence="1">Membrane</location>
        <topology evidence="1">Multi-pass membrane protein</topology>
    </subcellularLocation>
</comment>
<evidence type="ECO:0000256" key="2">
    <source>
        <dbReference type="ARBA" id="ARBA00009399"/>
    </source>
</evidence>
<feature type="transmembrane region" description="Helical" evidence="6">
    <location>
        <begin position="29"/>
        <end position="51"/>
    </location>
</feature>
<evidence type="ECO:0000256" key="1">
    <source>
        <dbReference type="ARBA" id="ARBA00004141"/>
    </source>
</evidence>
<dbReference type="RefSeq" id="WP_062612031.1">
    <property type="nucleotide sequence ID" value="NZ_FCOX02000102.1"/>
</dbReference>
<evidence type="ECO:0000256" key="3">
    <source>
        <dbReference type="ARBA" id="ARBA00022692"/>
    </source>
</evidence>
<dbReference type="PANTHER" id="PTHR38459">
    <property type="entry name" value="PROPHAGE BACTOPRENOL-LINKED GLUCOSE TRANSLOCASE HOMOLOG"/>
    <property type="match status" value="1"/>
</dbReference>
<dbReference type="Proteomes" id="UP000071859">
    <property type="component" value="Unassembled WGS sequence"/>
</dbReference>
<comment type="caution">
    <text evidence="8">The sequence shown here is derived from an EMBL/GenBank/DDBJ whole genome shotgun (WGS) entry which is preliminary data.</text>
</comment>
<evidence type="ECO:0000256" key="6">
    <source>
        <dbReference type="SAM" id="Phobius"/>
    </source>
</evidence>
<keyword evidence="4 6" id="KW-1133">Transmembrane helix</keyword>
<protein>
    <submittedName>
        <fullName evidence="8">GtrA-like protein</fullName>
    </submittedName>
</protein>
<reference evidence="8" key="1">
    <citation type="submission" date="2016-01" db="EMBL/GenBank/DDBJ databases">
        <authorList>
            <person name="Peeters C."/>
        </authorList>
    </citation>
    <scope>NUCLEOTIDE SEQUENCE</scope>
    <source>
        <strain evidence="8">LMG 29321</strain>
    </source>
</reference>